<evidence type="ECO:0000256" key="12">
    <source>
        <dbReference type="SAM" id="MobiDB-lite"/>
    </source>
</evidence>
<sequence length="386" mass="41287">MKNLHPSIEPAVSTIQGPAAPGPSPRAALAAMQPYLPGRSIADIRAEYGLERVVKLASNENPLGPSPLALQAVRDMLPDMHRYPDDRAALLRSKLAAKLSLDAARFIVANGADELITLICEAYLEPGDRIATYSPTFSEYAFGGRLMNAETIAVPLSASFALRAEDLLAAVDARTKLVFVCSPNNPTGTYMPRTELSYLLSRLPEGCLLVLDAAYSHFADAQDYADGFELLREGARLVVLQTFSKAFGLAGMRAGFAAGPADVIAHMLAVKEPFNVNALAQAAAAAALDDEAHLEATLRTNAAGRIRLREGLERIGVRSVPSQSNFVLADFGARAAYVCSELLKRGVIVRSGAGWGLPDWLRISVGTAEEIDLLLACLSDVLRTDK</sequence>
<dbReference type="EMBL" id="JAPDHZ010000002">
    <property type="protein sequence ID" value="MDG0789627.1"/>
    <property type="molecule type" value="Genomic_DNA"/>
</dbReference>
<gene>
    <name evidence="11 14" type="primary">hisC</name>
    <name evidence="14" type="ORF">OMP38_01235</name>
</gene>
<evidence type="ECO:0000256" key="10">
    <source>
        <dbReference type="ARBA" id="ARBA00047481"/>
    </source>
</evidence>
<dbReference type="GO" id="GO:0030170">
    <property type="term" value="F:pyridoxal phosphate binding"/>
    <property type="evidence" value="ECO:0007669"/>
    <property type="project" value="InterPro"/>
</dbReference>
<dbReference type="RefSeq" id="WP_277563547.1">
    <property type="nucleotide sequence ID" value="NZ_JAPDHZ010000002.1"/>
</dbReference>
<evidence type="ECO:0000256" key="2">
    <source>
        <dbReference type="ARBA" id="ARBA00005011"/>
    </source>
</evidence>
<evidence type="ECO:0000256" key="9">
    <source>
        <dbReference type="ARBA" id="ARBA00023102"/>
    </source>
</evidence>
<feature type="modified residue" description="N6-(pyridoxal phosphate)lysine" evidence="11">
    <location>
        <position position="245"/>
    </location>
</feature>
<feature type="domain" description="Aminotransferase class I/classII large" evidence="13">
    <location>
        <begin position="52"/>
        <end position="375"/>
    </location>
</feature>
<evidence type="ECO:0000259" key="13">
    <source>
        <dbReference type="Pfam" id="PF00155"/>
    </source>
</evidence>
<evidence type="ECO:0000256" key="8">
    <source>
        <dbReference type="ARBA" id="ARBA00022898"/>
    </source>
</evidence>
<dbReference type="PANTHER" id="PTHR43643">
    <property type="entry name" value="HISTIDINOL-PHOSPHATE AMINOTRANSFERASE 2"/>
    <property type="match status" value="1"/>
</dbReference>
<dbReference type="InterPro" id="IPR004839">
    <property type="entry name" value="Aminotransferase_I/II_large"/>
</dbReference>
<comment type="catalytic activity">
    <reaction evidence="10 11">
        <text>L-histidinol phosphate + 2-oxoglutarate = 3-(imidazol-4-yl)-2-oxopropyl phosphate + L-glutamate</text>
        <dbReference type="Rhea" id="RHEA:23744"/>
        <dbReference type="ChEBI" id="CHEBI:16810"/>
        <dbReference type="ChEBI" id="CHEBI:29985"/>
        <dbReference type="ChEBI" id="CHEBI:57766"/>
        <dbReference type="ChEBI" id="CHEBI:57980"/>
        <dbReference type="EC" id="2.6.1.9"/>
    </reaction>
</comment>
<keyword evidence="7 11" id="KW-0808">Transferase</keyword>
<dbReference type="SUPFAM" id="SSF53383">
    <property type="entry name" value="PLP-dependent transferases"/>
    <property type="match status" value="1"/>
</dbReference>
<accession>A0A9X4KCT9</accession>
<dbReference type="PANTHER" id="PTHR43643:SF6">
    <property type="entry name" value="HISTIDINOL-PHOSPHATE AMINOTRANSFERASE"/>
    <property type="match status" value="1"/>
</dbReference>
<organism evidence="14 15">
    <name type="scientific">Cohnella ginsengisoli</name>
    <dbReference type="NCBI Taxonomy" id="425004"/>
    <lineage>
        <taxon>Bacteria</taxon>
        <taxon>Bacillati</taxon>
        <taxon>Bacillota</taxon>
        <taxon>Bacilli</taxon>
        <taxon>Bacillales</taxon>
        <taxon>Paenibacillaceae</taxon>
        <taxon>Cohnella</taxon>
    </lineage>
</organism>
<comment type="subunit">
    <text evidence="4 11">Homodimer.</text>
</comment>
<comment type="similarity">
    <text evidence="3 11">Belongs to the class-II pyridoxal-phosphate-dependent aminotransferase family. Histidinol-phosphate aminotransferase subfamily.</text>
</comment>
<keyword evidence="8 11" id="KW-0663">Pyridoxal phosphate</keyword>
<dbReference type="CDD" id="cd00609">
    <property type="entry name" value="AAT_like"/>
    <property type="match status" value="1"/>
</dbReference>
<dbReference type="Pfam" id="PF00155">
    <property type="entry name" value="Aminotran_1_2"/>
    <property type="match status" value="1"/>
</dbReference>
<keyword evidence="9 11" id="KW-0368">Histidine biosynthesis</keyword>
<dbReference type="InterPro" id="IPR050106">
    <property type="entry name" value="HistidinolP_aminotransfase"/>
</dbReference>
<reference evidence="14 15" key="1">
    <citation type="submission" date="2022-10" db="EMBL/GenBank/DDBJ databases">
        <title>Comparative genomic analysis of Cohnella hashimotonis sp. nov., isolated from the International Space Station.</title>
        <authorList>
            <person name="Simpson A."/>
            <person name="Venkateswaran K."/>
        </authorList>
    </citation>
    <scope>NUCLEOTIDE SEQUENCE [LARGE SCALE GENOMIC DNA]</scope>
    <source>
        <strain evidence="14 15">DSM 18997</strain>
    </source>
</reference>
<keyword evidence="5 11" id="KW-0032">Aminotransferase</keyword>
<evidence type="ECO:0000256" key="6">
    <source>
        <dbReference type="ARBA" id="ARBA00022605"/>
    </source>
</evidence>
<evidence type="ECO:0000256" key="5">
    <source>
        <dbReference type="ARBA" id="ARBA00022576"/>
    </source>
</evidence>
<dbReference type="GO" id="GO:0004400">
    <property type="term" value="F:histidinol-phosphate transaminase activity"/>
    <property type="evidence" value="ECO:0007669"/>
    <property type="project" value="UniProtKB-UniRule"/>
</dbReference>
<dbReference type="HAMAP" id="MF_01023">
    <property type="entry name" value="HisC_aminotrans_2"/>
    <property type="match status" value="1"/>
</dbReference>
<comment type="caution">
    <text evidence="14">The sequence shown here is derived from an EMBL/GenBank/DDBJ whole genome shotgun (WGS) entry which is preliminary data.</text>
</comment>
<dbReference type="Gene3D" id="3.40.640.10">
    <property type="entry name" value="Type I PLP-dependent aspartate aminotransferase-like (Major domain)"/>
    <property type="match status" value="1"/>
</dbReference>
<evidence type="ECO:0000256" key="11">
    <source>
        <dbReference type="HAMAP-Rule" id="MF_01023"/>
    </source>
</evidence>
<evidence type="ECO:0000256" key="4">
    <source>
        <dbReference type="ARBA" id="ARBA00011738"/>
    </source>
</evidence>
<dbReference type="InterPro" id="IPR015421">
    <property type="entry name" value="PyrdxlP-dep_Trfase_major"/>
</dbReference>
<dbReference type="PROSITE" id="PS00599">
    <property type="entry name" value="AA_TRANSFER_CLASS_2"/>
    <property type="match status" value="1"/>
</dbReference>
<dbReference type="AlphaFoldDB" id="A0A9X4KCT9"/>
<dbReference type="EC" id="2.6.1.9" evidence="11"/>
<dbReference type="NCBIfam" id="TIGR01141">
    <property type="entry name" value="hisC"/>
    <property type="match status" value="1"/>
</dbReference>
<evidence type="ECO:0000313" key="15">
    <source>
        <dbReference type="Proteomes" id="UP001153387"/>
    </source>
</evidence>
<dbReference type="InterPro" id="IPR001917">
    <property type="entry name" value="Aminotrans_II_pyridoxalP_BS"/>
</dbReference>
<evidence type="ECO:0000256" key="1">
    <source>
        <dbReference type="ARBA" id="ARBA00001933"/>
    </source>
</evidence>
<dbReference type="Proteomes" id="UP001153387">
    <property type="component" value="Unassembled WGS sequence"/>
</dbReference>
<protein>
    <recommendedName>
        <fullName evidence="11">Histidinol-phosphate aminotransferase</fullName>
        <ecNumber evidence="11">2.6.1.9</ecNumber>
    </recommendedName>
    <alternativeName>
        <fullName evidence="11">Imidazole acetol-phosphate transaminase</fullName>
    </alternativeName>
</protein>
<feature type="region of interest" description="Disordered" evidence="12">
    <location>
        <begin position="1"/>
        <end position="26"/>
    </location>
</feature>
<evidence type="ECO:0000256" key="3">
    <source>
        <dbReference type="ARBA" id="ARBA00007970"/>
    </source>
</evidence>
<dbReference type="GO" id="GO:0000105">
    <property type="term" value="P:L-histidine biosynthetic process"/>
    <property type="evidence" value="ECO:0007669"/>
    <property type="project" value="UniProtKB-UniRule"/>
</dbReference>
<dbReference type="Gene3D" id="3.90.1150.10">
    <property type="entry name" value="Aspartate Aminotransferase, domain 1"/>
    <property type="match status" value="1"/>
</dbReference>
<comment type="cofactor">
    <cofactor evidence="1 11">
        <name>pyridoxal 5'-phosphate</name>
        <dbReference type="ChEBI" id="CHEBI:597326"/>
    </cofactor>
</comment>
<evidence type="ECO:0000313" key="14">
    <source>
        <dbReference type="EMBL" id="MDG0789627.1"/>
    </source>
</evidence>
<evidence type="ECO:0000256" key="7">
    <source>
        <dbReference type="ARBA" id="ARBA00022679"/>
    </source>
</evidence>
<dbReference type="InterPro" id="IPR015422">
    <property type="entry name" value="PyrdxlP-dep_Trfase_small"/>
</dbReference>
<comment type="pathway">
    <text evidence="2 11">Amino-acid biosynthesis; L-histidine biosynthesis; L-histidine from 5-phospho-alpha-D-ribose 1-diphosphate: step 7/9.</text>
</comment>
<proteinExistence type="inferred from homology"/>
<name>A0A9X4KCT9_9BACL</name>
<dbReference type="InterPro" id="IPR005861">
    <property type="entry name" value="HisP_aminotrans"/>
</dbReference>
<keyword evidence="15" id="KW-1185">Reference proteome</keyword>
<keyword evidence="6 11" id="KW-0028">Amino-acid biosynthesis</keyword>
<dbReference type="InterPro" id="IPR015424">
    <property type="entry name" value="PyrdxlP-dep_Trfase"/>
</dbReference>